<dbReference type="InterPro" id="IPR029058">
    <property type="entry name" value="AB_hydrolase_fold"/>
</dbReference>
<feature type="chain" id="PRO_5018976347" description="Alpha/beta hydrolase" evidence="2">
    <location>
        <begin position="41"/>
        <end position="563"/>
    </location>
</feature>
<dbReference type="Gene3D" id="3.40.50.1820">
    <property type="entry name" value="alpha/beta hydrolase"/>
    <property type="match status" value="1"/>
</dbReference>
<accession>A0A431TSX2</accession>
<dbReference type="RefSeq" id="WP_126469076.1">
    <property type="nucleotide sequence ID" value="NZ_RXOE01000001.1"/>
</dbReference>
<feature type="signal peptide" evidence="2">
    <location>
        <begin position="1"/>
        <end position="40"/>
    </location>
</feature>
<protein>
    <recommendedName>
        <fullName evidence="5">Alpha/beta hydrolase</fullName>
    </recommendedName>
</protein>
<reference evidence="3 4" key="1">
    <citation type="submission" date="2018-12" db="EMBL/GenBank/DDBJ databases">
        <title>The genome of Variovorax gossypii DSM 100435.</title>
        <authorList>
            <person name="Gao J."/>
            <person name="Sun J."/>
        </authorList>
    </citation>
    <scope>NUCLEOTIDE SEQUENCE [LARGE SCALE GENOMIC DNA]</scope>
    <source>
        <strain evidence="3 4">DSM 100435</strain>
    </source>
</reference>
<keyword evidence="2" id="KW-0732">Signal</keyword>
<name>A0A431TSX2_9BURK</name>
<dbReference type="AlphaFoldDB" id="A0A431TSX2"/>
<sequence length="563" mass="61258">MTATITTRPARLRPGTVASGLAAAILVLQLGACSSGPTEAQREAAASTPPPTDCTAWVGTDRNAMMGGYLLPRDPKNGKGAKVCVPVLMTANRPPAGYAGGNYYISEFTDEKLKARWRACKKDPACFKRIDSQMQRWLPPNKERATRSTGVVDPSGRIDPDGNVDLKQIRRPAFFARAPYREGIAEADARTYVVEFTAPRDTFERIDLKMTGDIKLRGWYIEGAGIDDGKGKKTRALVVMAPGGGGQLTAIQHPDEVSYRIDEKTGKTVPVNFPNATTETMGQRWWRENLYALNKAGFDVLAYDRRGEGLSGGFSDTNTLEQGEDVFRALTALETGRGLRILTPRGESLEGEATRGRLLAGMPASEIPLVLGGYSRGSMSTAWAMTKNYVAQCSFDMPQPNCTPPKGLRNIRGALLLSSFASGAGYVGDSPDLADRNLFLGGMAAEHHIVFYPNSSTLAGMDRWPAAFFGKGLWDRAETLEGTVAAYNRIRGLKEMVLARGPHSIETWPESDRAYLRERMVVFAKGLIVGGRTIPGARPWKDFKSLVATTPDSWEPSSRPKGP</sequence>
<dbReference type="SUPFAM" id="SSF53474">
    <property type="entry name" value="alpha/beta-Hydrolases"/>
    <property type="match status" value="1"/>
</dbReference>
<evidence type="ECO:0008006" key="5">
    <source>
        <dbReference type="Google" id="ProtNLM"/>
    </source>
</evidence>
<organism evidence="3 4">
    <name type="scientific">Variovorax gossypii</name>
    <dbReference type="NCBI Taxonomy" id="1679495"/>
    <lineage>
        <taxon>Bacteria</taxon>
        <taxon>Pseudomonadati</taxon>
        <taxon>Pseudomonadota</taxon>
        <taxon>Betaproteobacteria</taxon>
        <taxon>Burkholderiales</taxon>
        <taxon>Comamonadaceae</taxon>
        <taxon>Variovorax</taxon>
    </lineage>
</organism>
<feature type="region of interest" description="Disordered" evidence="1">
    <location>
        <begin position="141"/>
        <end position="163"/>
    </location>
</feature>
<evidence type="ECO:0000256" key="1">
    <source>
        <dbReference type="SAM" id="MobiDB-lite"/>
    </source>
</evidence>
<dbReference type="Proteomes" id="UP000267418">
    <property type="component" value="Unassembled WGS sequence"/>
</dbReference>
<dbReference type="EMBL" id="RXOE01000001">
    <property type="protein sequence ID" value="RTQ37329.1"/>
    <property type="molecule type" value="Genomic_DNA"/>
</dbReference>
<comment type="caution">
    <text evidence="3">The sequence shown here is derived from an EMBL/GenBank/DDBJ whole genome shotgun (WGS) entry which is preliminary data.</text>
</comment>
<gene>
    <name evidence="3" type="ORF">EJP69_06260</name>
</gene>
<dbReference type="OrthoDB" id="8816883at2"/>
<evidence type="ECO:0000256" key="2">
    <source>
        <dbReference type="SAM" id="SignalP"/>
    </source>
</evidence>
<proteinExistence type="predicted"/>
<evidence type="ECO:0000313" key="3">
    <source>
        <dbReference type="EMBL" id="RTQ37329.1"/>
    </source>
</evidence>
<keyword evidence="4" id="KW-1185">Reference proteome</keyword>
<evidence type="ECO:0000313" key="4">
    <source>
        <dbReference type="Proteomes" id="UP000267418"/>
    </source>
</evidence>